<feature type="region of interest" description="Disordered" evidence="8">
    <location>
        <begin position="48"/>
        <end position="69"/>
    </location>
</feature>
<evidence type="ECO:0000256" key="8">
    <source>
        <dbReference type="SAM" id="MobiDB-lite"/>
    </source>
</evidence>
<keyword evidence="15" id="KW-1185">Reference proteome</keyword>
<dbReference type="NCBIfam" id="NF008589">
    <property type="entry name" value="PRK11556.1"/>
    <property type="match status" value="1"/>
</dbReference>
<dbReference type="Pfam" id="PF25944">
    <property type="entry name" value="Beta-barrel_RND"/>
    <property type="match status" value="1"/>
</dbReference>
<dbReference type="EMBL" id="JACHXI010000001">
    <property type="protein sequence ID" value="MBB3101786.1"/>
    <property type="molecule type" value="Genomic_DNA"/>
</dbReference>
<evidence type="ECO:0000313" key="14">
    <source>
        <dbReference type="EMBL" id="MBB3101786.1"/>
    </source>
</evidence>
<dbReference type="FunFam" id="2.40.420.20:FF:000001">
    <property type="entry name" value="Efflux RND transporter periplasmic adaptor subunit"/>
    <property type="match status" value="1"/>
</dbReference>
<evidence type="ECO:0000256" key="6">
    <source>
        <dbReference type="ARBA" id="ARBA00023054"/>
    </source>
</evidence>
<keyword evidence="6" id="KW-0175">Coiled coil</keyword>
<dbReference type="PANTHER" id="PTHR30469:SF12">
    <property type="entry name" value="MULTIDRUG RESISTANCE PROTEIN MDTA"/>
    <property type="match status" value="1"/>
</dbReference>
<comment type="subcellular location">
    <subcellularLocation>
        <location evidence="1">Cell inner membrane</location>
    </subcellularLocation>
    <subcellularLocation>
        <location evidence="2">Membrane</location>
        <topology evidence="2">Lipid-anchor</topology>
    </subcellularLocation>
</comment>
<dbReference type="PANTHER" id="PTHR30469">
    <property type="entry name" value="MULTIDRUG RESISTANCE PROTEIN MDTA"/>
    <property type="match status" value="1"/>
</dbReference>
<dbReference type="InterPro" id="IPR058637">
    <property type="entry name" value="YknX-like_C"/>
</dbReference>
<evidence type="ECO:0000259" key="10">
    <source>
        <dbReference type="Pfam" id="PF25876"/>
    </source>
</evidence>
<dbReference type="Proteomes" id="UP000549250">
    <property type="component" value="Unassembled WGS sequence"/>
</dbReference>
<dbReference type="Gene3D" id="2.40.50.100">
    <property type="match status" value="1"/>
</dbReference>
<evidence type="ECO:0000256" key="9">
    <source>
        <dbReference type="SAM" id="Phobius"/>
    </source>
</evidence>
<dbReference type="InterPro" id="IPR058626">
    <property type="entry name" value="MdtA-like_b-barrel"/>
</dbReference>
<evidence type="ECO:0000256" key="1">
    <source>
        <dbReference type="ARBA" id="ARBA00004533"/>
    </source>
</evidence>
<feature type="compositionally biased region" description="Low complexity" evidence="8">
    <location>
        <begin position="416"/>
        <end position="432"/>
    </location>
</feature>
<feature type="region of interest" description="Disordered" evidence="8">
    <location>
        <begin position="412"/>
        <end position="445"/>
    </location>
</feature>
<evidence type="ECO:0000259" key="13">
    <source>
        <dbReference type="Pfam" id="PF25989"/>
    </source>
</evidence>
<dbReference type="GO" id="GO:0015562">
    <property type="term" value="F:efflux transmembrane transporter activity"/>
    <property type="evidence" value="ECO:0007669"/>
    <property type="project" value="TreeGrafter"/>
</dbReference>
<dbReference type="GO" id="GO:0005886">
    <property type="term" value="C:plasma membrane"/>
    <property type="evidence" value="ECO:0007669"/>
    <property type="project" value="UniProtKB-SubCell"/>
</dbReference>
<evidence type="ECO:0000313" key="15">
    <source>
        <dbReference type="Proteomes" id="UP000549250"/>
    </source>
</evidence>
<keyword evidence="4" id="KW-1003">Cell membrane</keyword>
<evidence type="ECO:0000256" key="5">
    <source>
        <dbReference type="ARBA" id="ARBA00022519"/>
    </source>
</evidence>
<keyword evidence="9" id="KW-0812">Transmembrane</keyword>
<evidence type="ECO:0000256" key="4">
    <source>
        <dbReference type="ARBA" id="ARBA00022475"/>
    </source>
</evidence>
<dbReference type="RefSeq" id="WP_183164780.1">
    <property type="nucleotide sequence ID" value="NZ_JACHXI010000001.1"/>
</dbReference>
<dbReference type="Pfam" id="PF25989">
    <property type="entry name" value="YknX_C"/>
    <property type="match status" value="1"/>
</dbReference>
<comment type="similarity">
    <text evidence="3">Belongs to the membrane fusion protein (MFP) (TC 8.A.1) family.</text>
</comment>
<dbReference type="InterPro" id="IPR058624">
    <property type="entry name" value="MdtA-like_HH"/>
</dbReference>
<sequence>MSELKVSSTRSGRRWILVGLVVAGLVVLLWWFWPTIISKLQGGGASAGASSDSLNAPPGRPRFGGAGESTPVRVATVQRGRFDVFNKALGTVTPLKTVNVRSRVAGEIVELRFQEGQKVNAGDLLAVVDPRSYKIALNQARGTLMQNRALLKNSELDLQRYQTLYDEDSVARQILDTQRADVNQYKGLIATNEAAVEDAQLNLEYTQIKAPIDGRLGLRQLDLGNIVTANDTTTIVVITQTQPITIAFTLPEADLVPVLTRFRKGEKLLVQAWDRSDRQQLAEGVLQSLDNQIDLTTGTLKLKAQFDNQDELLLPNQFVNVRLRVETMADALLVPSAAVQYGTRGTFVYVVNDRNTAELRVLELGPTNGVQTVVKNGLVQGEKVVLEGTDRLRDGAKVEVVGADGEVLNVPVKENAPAAGAEGRSAGERPAGNRAQHPARERPAQ</sequence>
<reference evidence="14 15" key="1">
    <citation type="submission" date="2020-08" db="EMBL/GenBank/DDBJ databases">
        <title>Genomic Encyclopedia of Type Strains, Phase III (KMG-III): the genomes of soil and plant-associated and newly described type strains.</title>
        <authorList>
            <person name="Whitman W."/>
        </authorList>
    </citation>
    <scope>NUCLEOTIDE SEQUENCE [LARGE SCALE GENOMIC DNA]</scope>
    <source>
        <strain evidence="14 15">CECT 4462</strain>
    </source>
</reference>
<feature type="domain" description="Multidrug resistance protein MdtA-like barrel-sandwich hybrid" evidence="11">
    <location>
        <begin position="97"/>
        <end position="239"/>
    </location>
</feature>
<dbReference type="Gene3D" id="2.40.420.20">
    <property type="match status" value="1"/>
</dbReference>
<dbReference type="InterPro" id="IPR058625">
    <property type="entry name" value="MdtA-like_BSH"/>
</dbReference>
<organism evidence="14 15">
    <name type="scientific">Azomonas macrocytogenes</name>
    <name type="common">Azotobacter macrocytogenes</name>
    <dbReference type="NCBI Taxonomy" id="69962"/>
    <lineage>
        <taxon>Bacteria</taxon>
        <taxon>Pseudomonadati</taxon>
        <taxon>Pseudomonadota</taxon>
        <taxon>Gammaproteobacteria</taxon>
        <taxon>Pseudomonadales</taxon>
        <taxon>Pseudomonadaceae</taxon>
        <taxon>Azomonas</taxon>
    </lineage>
</organism>
<dbReference type="AlphaFoldDB" id="A0A839SZV5"/>
<keyword evidence="9" id="KW-1133">Transmembrane helix</keyword>
<keyword evidence="7 9" id="KW-0472">Membrane</keyword>
<name>A0A839SZV5_AZOMA</name>
<dbReference type="GO" id="GO:1990281">
    <property type="term" value="C:efflux pump complex"/>
    <property type="evidence" value="ECO:0007669"/>
    <property type="project" value="TreeGrafter"/>
</dbReference>
<keyword evidence="5" id="KW-0997">Cell inner membrane</keyword>
<dbReference type="Pfam" id="PF25876">
    <property type="entry name" value="HH_MFP_RND"/>
    <property type="match status" value="1"/>
</dbReference>
<evidence type="ECO:0000259" key="11">
    <source>
        <dbReference type="Pfam" id="PF25917"/>
    </source>
</evidence>
<evidence type="ECO:0000256" key="2">
    <source>
        <dbReference type="ARBA" id="ARBA00004635"/>
    </source>
</evidence>
<comment type="caution">
    <text evidence="14">The sequence shown here is derived from an EMBL/GenBank/DDBJ whole genome shotgun (WGS) entry which is preliminary data.</text>
</comment>
<dbReference type="Gene3D" id="1.10.287.470">
    <property type="entry name" value="Helix hairpin bin"/>
    <property type="match status" value="1"/>
</dbReference>
<evidence type="ECO:0000256" key="3">
    <source>
        <dbReference type="ARBA" id="ARBA00009477"/>
    </source>
</evidence>
<feature type="transmembrane region" description="Helical" evidence="9">
    <location>
        <begin position="15"/>
        <end position="33"/>
    </location>
</feature>
<dbReference type="Gene3D" id="2.40.30.170">
    <property type="match status" value="1"/>
</dbReference>
<accession>A0A839SZV5</accession>
<feature type="domain" description="YknX-like C-terminal permuted SH3-like" evidence="13">
    <location>
        <begin position="332"/>
        <end position="400"/>
    </location>
</feature>
<dbReference type="InterPro" id="IPR006143">
    <property type="entry name" value="RND_pump_MFP"/>
</dbReference>
<proteinExistence type="inferred from homology"/>
<evidence type="ECO:0000259" key="12">
    <source>
        <dbReference type="Pfam" id="PF25944"/>
    </source>
</evidence>
<protein>
    <submittedName>
        <fullName evidence="14">Multidrug efflux system membrane fusion protein</fullName>
    </submittedName>
</protein>
<gene>
    <name evidence="14" type="ORF">FHR87_000146</name>
</gene>
<dbReference type="Pfam" id="PF25917">
    <property type="entry name" value="BSH_RND"/>
    <property type="match status" value="1"/>
</dbReference>
<feature type="domain" description="Multidrug resistance protein MdtA-like alpha-helical hairpin" evidence="10">
    <location>
        <begin position="137"/>
        <end position="206"/>
    </location>
</feature>
<evidence type="ECO:0000256" key="7">
    <source>
        <dbReference type="ARBA" id="ARBA00023136"/>
    </source>
</evidence>
<dbReference type="SUPFAM" id="SSF111369">
    <property type="entry name" value="HlyD-like secretion proteins"/>
    <property type="match status" value="1"/>
</dbReference>
<dbReference type="NCBIfam" id="TIGR01730">
    <property type="entry name" value="RND_mfp"/>
    <property type="match status" value="1"/>
</dbReference>
<feature type="domain" description="Multidrug resistance protein MdtA-like beta-barrel" evidence="12">
    <location>
        <begin position="243"/>
        <end position="326"/>
    </location>
</feature>